<dbReference type="EMBL" id="JABDTM020026231">
    <property type="protein sequence ID" value="KAH0812188.1"/>
    <property type="molecule type" value="Genomic_DNA"/>
</dbReference>
<name>A0A8J6HCZ3_TENMO</name>
<comment type="caution">
    <text evidence="2">The sequence shown here is derived from an EMBL/GenBank/DDBJ whole genome shotgun (WGS) entry which is preliminary data.</text>
</comment>
<sequence>MEECTATSAPRGNLFVEREHLKWKRARMMQHFCRVAAASADTENFSSDRWKYVKLGPKFVGKMGGTLVERRVQEFRFDETIIKLALAVKKLVSIMRTTLAASFSVCHRRRAIDSHFVVSESPDPGGGLLNSHRPIIAAATCAEAAPCEPPNPVSPTKGRNTSSTKEIAHNYKDKPPLLPTWERGTGKIDGTNSAGTRRTTARRAPVVPKIIAANIFIRVCGAGRVQFARLGREVEKKMMAKKKWRMRSRTGHIGEVDPADLNPARGWGANWWISVESWPIETGTRATGKNILKSFTGLSLIQSTLLLKKTNQRRFISAVKFLRFNSRRRRIDTFNHYVRLVPPSSSGRTGCVYKFFFATLGRGQLSGKVPGASAVTERHTYAHTYDGRWVQEWKAFQTEIPYVIQSNRLLFEIVSCLTLPPRTQWPGKEETAGQDRIRLSSGLIPHPDYDETRNGNCLRSSVESAFLAAGGSFRYGIEHLVRVRKKSKNHRRFRFRQLEMEAIPAEGDRVGAGFHGGVRGSRDTSPRSIYSECMRIEIENPALFRLKNIFDSLHQDDAAPVLSSARAFERDTSLSRCVIHSAFGSSIPTYSRGGVASDTATLALLAPASVACDKCHSRRRRNALDLRNEEKSSEVWSLRHATSRPECPTFVKDLVGVYFGTVGTWPGRNPFMVKHDSSCIANAWDSVLTSASRKEKRKPTLGMLDAQTLKNSRQIATWFIIVGLVSGRNKSRIYTGKSPDAAAAATSRIDTSSPPLPFTVSNSCGRRKIRYDDVIQEQYDAS</sequence>
<evidence type="ECO:0000313" key="3">
    <source>
        <dbReference type="Proteomes" id="UP000719412"/>
    </source>
</evidence>
<dbReference type="AlphaFoldDB" id="A0A8J6HCZ3"/>
<keyword evidence="3" id="KW-1185">Reference proteome</keyword>
<gene>
    <name evidence="2" type="ORF">GEV33_010605</name>
</gene>
<organism evidence="2 3">
    <name type="scientific">Tenebrio molitor</name>
    <name type="common">Yellow mealworm beetle</name>
    <dbReference type="NCBI Taxonomy" id="7067"/>
    <lineage>
        <taxon>Eukaryota</taxon>
        <taxon>Metazoa</taxon>
        <taxon>Ecdysozoa</taxon>
        <taxon>Arthropoda</taxon>
        <taxon>Hexapoda</taxon>
        <taxon>Insecta</taxon>
        <taxon>Pterygota</taxon>
        <taxon>Neoptera</taxon>
        <taxon>Endopterygota</taxon>
        <taxon>Coleoptera</taxon>
        <taxon>Polyphaga</taxon>
        <taxon>Cucujiformia</taxon>
        <taxon>Tenebrionidae</taxon>
        <taxon>Tenebrio</taxon>
    </lineage>
</organism>
<reference evidence="2" key="2">
    <citation type="submission" date="2021-08" db="EMBL/GenBank/DDBJ databases">
        <authorList>
            <person name="Eriksson T."/>
        </authorList>
    </citation>
    <scope>NUCLEOTIDE SEQUENCE</scope>
    <source>
        <strain evidence="2">Stoneville</strain>
        <tissue evidence="2">Whole head</tissue>
    </source>
</reference>
<evidence type="ECO:0000313" key="2">
    <source>
        <dbReference type="EMBL" id="KAH0812188.1"/>
    </source>
</evidence>
<proteinExistence type="predicted"/>
<accession>A0A8J6HCZ3</accession>
<reference evidence="2" key="1">
    <citation type="journal article" date="2020" name="J Insects Food Feed">
        <title>The yellow mealworm (Tenebrio molitor) genome: a resource for the emerging insects as food and feed industry.</title>
        <authorList>
            <person name="Eriksson T."/>
            <person name="Andere A."/>
            <person name="Kelstrup H."/>
            <person name="Emery V."/>
            <person name="Picard C."/>
        </authorList>
    </citation>
    <scope>NUCLEOTIDE SEQUENCE</scope>
    <source>
        <strain evidence="2">Stoneville</strain>
        <tissue evidence="2">Whole head</tissue>
    </source>
</reference>
<protein>
    <submittedName>
        <fullName evidence="2">Uncharacterized protein</fullName>
    </submittedName>
</protein>
<feature type="region of interest" description="Disordered" evidence="1">
    <location>
        <begin position="171"/>
        <end position="201"/>
    </location>
</feature>
<dbReference type="Proteomes" id="UP000719412">
    <property type="component" value="Unassembled WGS sequence"/>
</dbReference>
<evidence type="ECO:0000256" key="1">
    <source>
        <dbReference type="SAM" id="MobiDB-lite"/>
    </source>
</evidence>